<feature type="transmembrane region" description="Helical" evidence="1">
    <location>
        <begin position="417"/>
        <end position="437"/>
    </location>
</feature>
<feature type="transmembrane region" description="Helical" evidence="1">
    <location>
        <begin position="12"/>
        <end position="32"/>
    </location>
</feature>
<accession>A0AB39SBT6</accession>
<feature type="transmembrane region" description="Helical" evidence="1">
    <location>
        <begin position="44"/>
        <end position="65"/>
    </location>
</feature>
<dbReference type="InterPro" id="IPR007111">
    <property type="entry name" value="NACHT_NTPase"/>
</dbReference>
<feature type="transmembrane region" description="Helical" evidence="1">
    <location>
        <begin position="512"/>
        <end position="533"/>
    </location>
</feature>
<reference evidence="3" key="1">
    <citation type="submission" date="2024-07" db="EMBL/GenBank/DDBJ databases">
        <authorList>
            <person name="Yu S.T."/>
        </authorList>
    </citation>
    <scope>NUCLEOTIDE SEQUENCE</scope>
    <source>
        <strain evidence="3">R35</strain>
    </source>
</reference>
<dbReference type="SUPFAM" id="SSF52540">
    <property type="entry name" value="P-loop containing nucleoside triphosphate hydrolases"/>
    <property type="match status" value="1"/>
</dbReference>
<keyword evidence="1" id="KW-0472">Membrane</keyword>
<feature type="transmembrane region" description="Helical" evidence="1">
    <location>
        <begin position="457"/>
        <end position="475"/>
    </location>
</feature>
<dbReference type="PROSITE" id="PS50837">
    <property type="entry name" value="NACHT"/>
    <property type="match status" value="1"/>
</dbReference>
<feature type="domain" description="NACHT" evidence="2">
    <location>
        <begin position="143"/>
        <end position="229"/>
    </location>
</feature>
<keyword evidence="1" id="KW-1133">Transmembrane helix</keyword>
<dbReference type="InterPro" id="IPR027417">
    <property type="entry name" value="P-loop_NTPase"/>
</dbReference>
<dbReference type="AlphaFoldDB" id="A0AB39SBT6"/>
<name>A0AB39SBT6_9ACTN</name>
<evidence type="ECO:0000313" key="3">
    <source>
        <dbReference type="EMBL" id="XDQ63125.1"/>
    </source>
</evidence>
<proteinExistence type="predicted"/>
<organism evidence="3">
    <name type="scientific">Streptomyces sp. R35</name>
    <dbReference type="NCBI Taxonomy" id="3238630"/>
    <lineage>
        <taxon>Bacteria</taxon>
        <taxon>Bacillati</taxon>
        <taxon>Actinomycetota</taxon>
        <taxon>Actinomycetes</taxon>
        <taxon>Kitasatosporales</taxon>
        <taxon>Streptomycetaceae</taxon>
        <taxon>Streptomyces</taxon>
    </lineage>
</organism>
<dbReference type="EMBL" id="CP163440">
    <property type="protein sequence ID" value="XDQ63125.1"/>
    <property type="molecule type" value="Genomic_DNA"/>
</dbReference>
<dbReference type="RefSeq" id="WP_369259994.1">
    <property type="nucleotide sequence ID" value="NZ_CP163440.1"/>
</dbReference>
<dbReference type="Pfam" id="PF05729">
    <property type="entry name" value="NACHT"/>
    <property type="match status" value="1"/>
</dbReference>
<evidence type="ECO:0000259" key="2">
    <source>
        <dbReference type="PROSITE" id="PS50837"/>
    </source>
</evidence>
<gene>
    <name evidence="3" type="ORF">AB5J50_21120</name>
</gene>
<sequence>MFYGGRRQRRAWRWGLSAGAVALSAAVAVWVTRAYEGGLGSGELRGVLVGAVIGVAALALSAAALRQRPGTEPDLVAAAARLAQAVKNAESAQWQHLLGGDRIAIDVGLTFAAVDGPRSAVVAGAPTRRLTSAVGAFRAARPRRLLVTGARGAGKTVFATRLVLELIKERTPDEPVPVLLTLAEWDASLPVRAWVARQLTRDYDLAPELSHDLVDNNVILPVFDGLDEMDERAATALDALDSWTDGTDAVPLVLTCRSARYAELAADGHQLLDAARIEVSPVHPDEARQYLTERTVRRHTAWQPLLASLAHDPAGAAARALSTPWLLSLAATVYGRAGEPAALLRCGTPREASDLLLGQYVAAAIRLDPTTPARYTPRRVHRWLRSLAVGLDGRTDMVPGPWLVPPRRFALVRAADIAVTTALTAALLAVALPVLRHRPSPAVLYAPPGLLSASDRAFLYALFGLAQCALCWWGATRPLSTRPTVAAAPLHRLRPSQVRRIVAAEFRNPETIGLLATMAALWAALGVLGLPPGPSHRNAVLGGVVAVCGLGFFVLVRPVLLALRGEGPSAHLAPAFVSPRDVLPADWLYGAVLSLGWLPTQFSTGVWALPVVIALTMWTFSRSSCRCLLALLLGGGQVPFRLSRFLRWAHGAGLLRVSGPAYQFRHREFQEWLVRHPGPVVEPRGGAG</sequence>
<evidence type="ECO:0000256" key="1">
    <source>
        <dbReference type="SAM" id="Phobius"/>
    </source>
</evidence>
<feature type="transmembrane region" description="Helical" evidence="1">
    <location>
        <begin position="539"/>
        <end position="560"/>
    </location>
</feature>
<keyword evidence="1" id="KW-0812">Transmembrane</keyword>
<dbReference type="Gene3D" id="3.40.50.300">
    <property type="entry name" value="P-loop containing nucleotide triphosphate hydrolases"/>
    <property type="match status" value="1"/>
</dbReference>
<protein>
    <submittedName>
        <fullName evidence="3">NACHT domain-containing NTPase</fullName>
    </submittedName>
</protein>